<keyword evidence="11" id="KW-1185">Reference proteome</keyword>
<evidence type="ECO:0000313" key="11">
    <source>
        <dbReference type="Proteomes" id="UP000614609"/>
    </source>
</evidence>
<protein>
    <recommendedName>
        <fullName evidence="3">peptide-methionine (R)-S-oxide reductase</fullName>
        <ecNumber evidence="3">1.8.4.12</ecNumber>
    </recommendedName>
</protein>
<proteinExistence type="inferred from homology"/>
<dbReference type="InterPro" id="IPR002579">
    <property type="entry name" value="Met_Sox_Rdtase_MsrB_dom"/>
</dbReference>
<dbReference type="GO" id="GO:0006979">
    <property type="term" value="P:response to oxidative stress"/>
    <property type="evidence" value="ECO:0007669"/>
    <property type="project" value="InterPro"/>
</dbReference>
<evidence type="ECO:0000256" key="2">
    <source>
        <dbReference type="ARBA" id="ARBA00007174"/>
    </source>
</evidence>
<name>A0A830FW56_9EURY</name>
<evidence type="ECO:0000256" key="6">
    <source>
        <dbReference type="ARBA" id="ARBA00023002"/>
    </source>
</evidence>
<dbReference type="RefSeq" id="WP_188871825.1">
    <property type="nucleotide sequence ID" value="NZ_BMOO01000003.1"/>
</dbReference>
<reference evidence="9" key="2">
    <citation type="submission" date="2020-09" db="EMBL/GenBank/DDBJ databases">
        <authorList>
            <person name="Sun Q."/>
            <person name="Ohkuma M."/>
        </authorList>
    </citation>
    <scope>NUCLEOTIDE SEQUENCE</scope>
    <source>
        <strain evidence="9">JCM 16108</strain>
    </source>
</reference>
<dbReference type="PROSITE" id="PS51790">
    <property type="entry name" value="MSRB"/>
    <property type="match status" value="1"/>
</dbReference>
<evidence type="ECO:0000313" key="10">
    <source>
        <dbReference type="EMBL" id="MBP1953180.1"/>
    </source>
</evidence>
<dbReference type="Proteomes" id="UP000614609">
    <property type="component" value="Unassembled WGS sequence"/>
</dbReference>
<accession>A0A830FW56</accession>
<dbReference type="PANTHER" id="PTHR10173">
    <property type="entry name" value="METHIONINE SULFOXIDE REDUCTASE"/>
    <property type="match status" value="1"/>
</dbReference>
<organism evidence="9 11">
    <name type="scientific">Halarchaeum rubridurum</name>
    <dbReference type="NCBI Taxonomy" id="489911"/>
    <lineage>
        <taxon>Archaea</taxon>
        <taxon>Methanobacteriati</taxon>
        <taxon>Methanobacteriota</taxon>
        <taxon>Stenosarchaea group</taxon>
        <taxon>Halobacteria</taxon>
        <taxon>Halobacteriales</taxon>
        <taxon>Halobacteriaceae</taxon>
    </lineage>
</organism>
<dbReference type="OrthoDB" id="5961at2157"/>
<dbReference type="EMBL" id="BMOO01000003">
    <property type="protein sequence ID" value="GGM67213.1"/>
    <property type="molecule type" value="Genomic_DNA"/>
</dbReference>
<dbReference type="AlphaFoldDB" id="A0A830FW56"/>
<reference evidence="9" key="1">
    <citation type="journal article" date="2014" name="Int. J. Syst. Evol. Microbiol.">
        <title>Complete genome sequence of Corynebacterium casei LMG S-19264T (=DSM 44701T), isolated from a smear-ripened cheese.</title>
        <authorList>
            <consortium name="US DOE Joint Genome Institute (JGI-PGF)"/>
            <person name="Walter F."/>
            <person name="Albersmeier A."/>
            <person name="Kalinowski J."/>
            <person name="Ruckert C."/>
        </authorList>
    </citation>
    <scope>NUCLEOTIDE SEQUENCE</scope>
    <source>
        <strain evidence="9">JCM 16108</strain>
    </source>
</reference>
<keyword evidence="4" id="KW-0479">Metal-binding</keyword>
<dbReference type="SUPFAM" id="SSF51316">
    <property type="entry name" value="Mss4-like"/>
    <property type="match status" value="1"/>
</dbReference>
<evidence type="ECO:0000256" key="1">
    <source>
        <dbReference type="ARBA" id="ARBA00001947"/>
    </source>
</evidence>
<dbReference type="NCBIfam" id="TIGR00357">
    <property type="entry name" value="peptide-methionine (R)-S-oxide reductase MsrB"/>
    <property type="match status" value="1"/>
</dbReference>
<feature type="domain" description="MsrB" evidence="8">
    <location>
        <begin position="12"/>
        <end position="134"/>
    </location>
</feature>
<comment type="similarity">
    <text evidence="2">Belongs to the MsrB Met sulfoxide reductase family.</text>
</comment>
<dbReference type="EMBL" id="JAGGKO010000001">
    <property type="protein sequence ID" value="MBP1953180.1"/>
    <property type="molecule type" value="Genomic_DNA"/>
</dbReference>
<dbReference type="Gene3D" id="2.170.150.20">
    <property type="entry name" value="Peptide methionine sulfoxide reductase"/>
    <property type="match status" value="1"/>
</dbReference>
<reference evidence="10" key="3">
    <citation type="submission" date="2021-03" db="EMBL/GenBank/DDBJ databases">
        <title>Genomic Encyclopedia of Type Strains, Phase IV (KMG-IV): sequencing the most valuable type-strain genomes for metagenomic binning, comparative biology and taxonomic classification.</title>
        <authorList>
            <person name="Goeker M."/>
        </authorList>
    </citation>
    <scope>NUCLEOTIDE SEQUENCE</scope>
    <source>
        <strain evidence="10">DSM 22443</strain>
    </source>
</reference>
<dbReference type="Pfam" id="PF01641">
    <property type="entry name" value="SelR"/>
    <property type="match status" value="1"/>
</dbReference>
<dbReference type="GO" id="GO:0005737">
    <property type="term" value="C:cytoplasm"/>
    <property type="evidence" value="ECO:0007669"/>
    <property type="project" value="TreeGrafter"/>
</dbReference>
<dbReference type="PANTHER" id="PTHR10173:SF52">
    <property type="entry name" value="METHIONINE-R-SULFOXIDE REDUCTASE B1"/>
    <property type="match status" value="1"/>
</dbReference>
<evidence type="ECO:0000256" key="7">
    <source>
        <dbReference type="ARBA" id="ARBA00048488"/>
    </source>
</evidence>
<dbReference type="GO" id="GO:0046872">
    <property type="term" value="F:metal ion binding"/>
    <property type="evidence" value="ECO:0007669"/>
    <property type="project" value="UniProtKB-KW"/>
</dbReference>
<dbReference type="GO" id="GO:0033743">
    <property type="term" value="F:peptide-methionine (R)-S-oxide reductase activity"/>
    <property type="evidence" value="ECO:0007669"/>
    <property type="project" value="UniProtKB-EC"/>
</dbReference>
<comment type="cofactor">
    <cofactor evidence="1">
        <name>Zn(2+)</name>
        <dbReference type="ChEBI" id="CHEBI:29105"/>
    </cofactor>
</comment>
<sequence length="140" mass="15582">MSETEESLPESEDEWRERLDDEEYRVLREQGTEAKFSGAFIGKDDDGVYRCAGCGAALFDSDTKFDGEGSGWPSFDDAIEGSIERREDTSHGMVRTEVVCATCRGHLGHVFQDGPTETGERYCINSCALDFSDEESDADR</sequence>
<comment type="catalytic activity">
    <reaction evidence="7">
        <text>L-methionyl-[protein] + [thioredoxin]-disulfide + H2O = L-methionyl-(R)-S-oxide-[protein] + [thioredoxin]-dithiol</text>
        <dbReference type="Rhea" id="RHEA:24164"/>
        <dbReference type="Rhea" id="RHEA-COMP:10698"/>
        <dbReference type="Rhea" id="RHEA-COMP:10700"/>
        <dbReference type="Rhea" id="RHEA-COMP:12313"/>
        <dbReference type="Rhea" id="RHEA-COMP:12314"/>
        <dbReference type="ChEBI" id="CHEBI:15377"/>
        <dbReference type="ChEBI" id="CHEBI:16044"/>
        <dbReference type="ChEBI" id="CHEBI:29950"/>
        <dbReference type="ChEBI" id="CHEBI:45764"/>
        <dbReference type="ChEBI" id="CHEBI:50058"/>
        <dbReference type="EC" id="1.8.4.12"/>
    </reaction>
</comment>
<evidence type="ECO:0000256" key="4">
    <source>
        <dbReference type="ARBA" id="ARBA00022723"/>
    </source>
</evidence>
<keyword evidence="6 10" id="KW-0560">Oxidoreductase</keyword>
<keyword evidence="5" id="KW-0862">Zinc</keyword>
<evidence type="ECO:0000259" key="8">
    <source>
        <dbReference type="PROSITE" id="PS51790"/>
    </source>
</evidence>
<gene>
    <name evidence="9" type="ORF">GCM10009017_16750</name>
    <name evidence="10" type="ORF">J2752_000061</name>
</gene>
<evidence type="ECO:0000313" key="9">
    <source>
        <dbReference type="EMBL" id="GGM67213.1"/>
    </source>
</evidence>
<evidence type="ECO:0000256" key="3">
    <source>
        <dbReference type="ARBA" id="ARBA00012499"/>
    </source>
</evidence>
<comment type="caution">
    <text evidence="9">The sequence shown here is derived from an EMBL/GenBank/DDBJ whole genome shotgun (WGS) entry which is preliminary data.</text>
</comment>
<dbReference type="EC" id="1.8.4.12" evidence="3"/>
<dbReference type="InterPro" id="IPR028427">
    <property type="entry name" value="Met_Sox_Rdtase_MsrB"/>
</dbReference>
<dbReference type="FunFam" id="2.170.150.20:FF:000001">
    <property type="entry name" value="Peptide methionine sulfoxide reductase MsrB"/>
    <property type="match status" value="1"/>
</dbReference>
<evidence type="ECO:0000256" key="5">
    <source>
        <dbReference type="ARBA" id="ARBA00022833"/>
    </source>
</evidence>
<dbReference type="GO" id="GO:0030091">
    <property type="term" value="P:protein repair"/>
    <property type="evidence" value="ECO:0007669"/>
    <property type="project" value="InterPro"/>
</dbReference>
<dbReference type="Proteomes" id="UP000765891">
    <property type="component" value="Unassembled WGS sequence"/>
</dbReference>
<dbReference type="InterPro" id="IPR011057">
    <property type="entry name" value="Mss4-like_sf"/>
</dbReference>